<gene>
    <name evidence="1" type="ORF">BJY24_007406</name>
</gene>
<comment type="caution">
    <text evidence="1">The sequence shown here is derived from an EMBL/GenBank/DDBJ whole genome shotgun (WGS) entry which is preliminary data.</text>
</comment>
<accession>A0A7W9PMP7</accession>
<keyword evidence="2" id="KW-1185">Reference proteome</keyword>
<evidence type="ECO:0000313" key="2">
    <source>
        <dbReference type="Proteomes" id="UP000540412"/>
    </source>
</evidence>
<dbReference type="InterPro" id="IPR027417">
    <property type="entry name" value="P-loop_NTPase"/>
</dbReference>
<organism evidence="1 2">
    <name type="scientific">Nocardia transvalensis</name>
    <dbReference type="NCBI Taxonomy" id="37333"/>
    <lineage>
        <taxon>Bacteria</taxon>
        <taxon>Bacillati</taxon>
        <taxon>Actinomycetota</taxon>
        <taxon>Actinomycetes</taxon>
        <taxon>Mycobacteriales</taxon>
        <taxon>Nocardiaceae</taxon>
        <taxon>Nocardia</taxon>
    </lineage>
</organism>
<dbReference type="AlphaFoldDB" id="A0A7W9PMP7"/>
<dbReference type="RefSeq" id="WP_157185769.1">
    <property type="nucleotide sequence ID" value="NZ_JACHIT010000002.1"/>
</dbReference>
<dbReference type="SUPFAM" id="SSF52540">
    <property type="entry name" value="P-loop containing nucleoside triphosphate hydrolases"/>
    <property type="match status" value="2"/>
</dbReference>
<dbReference type="EMBL" id="JACHIT010000002">
    <property type="protein sequence ID" value="MBB5918494.1"/>
    <property type="molecule type" value="Genomic_DNA"/>
</dbReference>
<dbReference type="Proteomes" id="UP000540412">
    <property type="component" value="Unassembled WGS sequence"/>
</dbReference>
<proteinExistence type="predicted"/>
<evidence type="ECO:0000313" key="1">
    <source>
        <dbReference type="EMBL" id="MBB5918494.1"/>
    </source>
</evidence>
<sequence length="679" mass="75431">MGEAIDATVVLARRLLWNRPQRGRQRQQPVVVLLGSVGTGKSSALTAISRDCGGGIVHARFDFRRPEPVTTVEVLAHLAFDLSRKWPARRPARFLRFTLGLIAVLTPLDTLSWENARTTLQEAIDRVFPGRRELEPRVRMLTEAAVQAQILTPILAQAINLTLPPLVRAIERRPLRRAGNWFTDMPQAEDAASALDALVMLNVEARAHPADMTAWLTAAFLADVRESHLRMSAPDVYSSCHCDNPGGTKHLHNWVLLLDDLHHPGGGEFVSDLLTARERHLRQHPGDHDALVVIASSGRWNPDWETTWLPPWRSSEGRPDRVYPVPRCHNAEYGHWAETVDATRRRHPYYPVLLEPLDFAATARIVTPSHDVLGTDDEENRIRWALVHRATGGLPDRVHTLAGLLHGREVRQGSRDALHPSSLGIDSETWTSRVEDLRLTEHLTDIGVDDVVSAAPFATAPWLVHADSANLAAQTHVGQILTELRAALWVVAPDEGGGTSEPAELQPWIARTLLAALTERATAEDGPSYKEQFETLLYDPATQADPVRTAYCRLALGKFADVVGYFEASFQDLPHRRWIDQLELVTSAPDDKPLDRDCDEIYDELVAEDVGITGEHRTPVRNTVARLVAARWLIANPFTAPTPTLRDIVVNSYAGLVRESHRSDVAALMAAAERAGKMF</sequence>
<protein>
    <submittedName>
        <fullName evidence="1">Uncharacterized protein</fullName>
    </submittedName>
</protein>
<reference evidence="1 2" key="1">
    <citation type="submission" date="2020-08" db="EMBL/GenBank/DDBJ databases">
        <title>Sequencing the genomes of 1000 actinobacteria strains.</title>
        <authorList>
            <person name="Klenk H.-P."/>
        </authorList>
    </citation>
    <scope>NUCLEOTIDE SEQUENCE [LARGE SCALE GENOMIC DNA]</scope>
    <source>
        <strain evidence="1 2">DSM 43582</strain>
    </source>
</reference>
<name>A0A7W9PMP7_9NOCA</name>